<dbReference type="PANTHER" id="PTHR37049">
    <property type="entry name" value="PEPTIDASE S41 FAMILY PROTEIN"/>
    <property type="match status" value="1"/>
</dbReference>
<evidence type="ECO:0000256" key="2">
    <source>
        <dbReference type="SAM" id="Phobius"/>
    </source>
</evidence>
<feature type="non-terminal residue" evidence="4">
    <location>
        <position position="1146"/>
    </location>
</feature>
<feature type="compositionally biased region" description="Low complexity" evidence="1">
    <location>
        <begin position="1085"/>
        <end position="1103"/>
    </location>
</feature>
<reference evidence="4 5" key="1">
    <citation type="submission" date="2019-12" db="EMBL/GenBank/DDBJ databases">
        <title>A genome sequence resource for the geographically widespread anthracnose pathogen Colletotrichum asianum.</title>
        <authorList>
            <person name="Meng Y."/>
        </authorList>
    </citation>
    <scope>NUCLEOTIDE SEQUENCE [LARGE SCALE GENOMIC DNA]</scope>
    <source>
        <strain evidence="4 5">ICMP 18580</strain>
    </source>
</reference>
<name>A0A8H3ZRA7_9PEZI</name>
<evidence type="ECO:0000259" key="3">
    <source>
        <dbReference type="Pfam" id="PF23658"/>
    </source>
</evidence>
<feature type="compositionally biased region" description="Polar residues" evidence="1">
    <location>
        <begin position="1075"/>
        <end position="1084"/>
    </location>
</feature>
<accession>A0A8H3ZRA7</accession>
<dbReference type="InterPro" id="IPR052766">
    <property type="entry name" value="S41A_metabolite_peptidase"/>
</dbReference>
<keyword evidence="2" id="KW-1133">Transmembrane helix</keyword>
<keyword evidence="2" id="KW-0472">Membrane</keyword>
<dbReference type="PANTHER" id="PTHR37049:SF4">
    <property type="entry name" value="RHODANESE DOMAIN-CONTAINING PROTEIN"/>
    <property type="match status" value="1"/>
</dbReference>
<comment type="caution">
    <text evidence="4">The sequence shown here is derived from an EMBL/GenBank/DDBJ whole genome shotgun (WGS) entry which is preliminary data.</text>
</comment>
<proteinExistence type="predicted"/>
<dbReference type="Pfam" id="PF23658">
    <property type="entry name" value="PDZ_CPAF_rel"/>
    <property type="match status" value="1"/>
</dbReference>
<dbReference type="Proteomes" id="UP000434172">
    <property type="component" value="Unassembled WGS sequence"/>
</dbReference>
<organism evidence="4 5">
    <name type="scientific">Colletotrichum asianum</name>
    <dbReference type="NCBI Taxonomy" id="702518"/>
    <lineage>
        <taxon>Eukaryota</taxon>
        <taxon>Fungi</taxon>
        <taxon>Dikarya</taxon>
        <taxon>Ascomycota</taxon>
        <taxon>Pezizomycotina</taxon>
        <taxon>Sordariomycetes</taxon>
        <taxon>Hypocreomycetidae</taxon>
        <taxon>Glomerellales</taxon>
        <taxon>Glomerellaceae</taxon>
        <taxon>Colletotrichum</taxon>
        <taxon>Colletotrichum gloeosporioides species complex</taxon>
    </lineage>
</organism>
<feature type="domain" description="CPAF-like PDZ" evidence="3">
    <location>
        <begin position="184"/>
        <end position="293"/>
    </location>
</feature>
<dbReference type="OrthoDB" id="3534988at2759"/>
<feature type="region of interest" description="Disordered" evidence="1">
    <location>
        <begin position="1070"/>
        <end position="1113"/>
    </location>
</feature>
<keyword evidence="2" id="KW-0812">Transmembrane</keyword>
<keyword evidence="5" id="KW-1185">Reference proteome</keyword>
<feature type="transmembrane region" description="Helical" evidence="2">
    <location>
        <begin position="1120"/>
        <end position="1141"/>
    </location>
</feature>
<gene>
    <name evidence="4" type="ORF">GQ607_009439</name>
</gene>
<feature type="transmembrane region" description="Helical" evidence="2">
    <location>
        <begin position="6"/>
        <end position="25"/>
    </location>
</feature>
<evidence type="ECO:0000313" key="5">
    <source>
        <dbReference type="Proteomes" id="UP000434172"/>
    </source>
</evidence>
<dbReference type="InterPro" id="IPR056186">
    <property type="entry name" value="PDZ_CPAF-rel"/>
</dbReference>
<protein>
    <submittedName>
        <fullName evidence="4">Peptidase S41 family protein</fullName>
    </submittedName>
</protein>
<evidence type="ECO:0000313" key="4">
    <source>
        <dbReference type="EMBL" id="KAF0323321.1"/>
    </source>
</evidence>
<dbReference type="EMBL" id="WOWK01000053">
    <property type="protein sequence ID" value="KAF0323321.1"/>
    <property type="molecule type" value="Genomic_DNA"/>
</dbReference>
<sequence length="1146" mass="126066">AFNMRTAIWFWWTLAYAVLAIAGLLPRRTFSFLNDDTFAIEDSGKAFVASSAPEGACAMVQPAVNKFLQDKPKALPRVPAKLAFDCLQSVPNKPDPAKELLKSLKTYVQLQSTLPFLKTPPASYKLPAVDIEGGFQSIGDKVANNKYQSEYDFQLDILDLISSAHDGHFVFRGDMFQTFSFRNGLVTDVVSISRDGVEVPKLYHLKQLRQNASAPAITKINGKDANVFISDLNLKYSGLQDPDSQWNSQFNSYATKQNSMILAASPIFQGPMLTLTYENGEERSEESVAVIRPGTNFTDIKNGEDYYNKFCNPVMVSTNVLSEASNIRTQSTAKSPMALSPMVTPIDGYPVPEVRDKGINATAGYFLNGTGYDDVAVLAVSSFAPPETVDSFAYFNDFNKRLRNSWPPVKRLGKRNLSSMSLPTAAASFLPDSIYSLNRFQANNLRLPPSVNTLARLAAAIPADFKPKTPEENKALGNLRGSPILSNLLPKGVFTPDRVAFTSLEQVLRPVVLNGDNFSAYQQIPMDQPDPLFNLTGTGPRTNPPASVFTPESSSSQTMGVKTAVMGGRPQTGIMQSIAGVEDATSALLLAPENQKAELPNGDLGELAKAYAIKRAANPKAAGAVNGKNAFAMSNATVPLQFLWEPANCRLFYTYESLTQPEAAWKRVVDVTWNNRPQLCVADSIVPAAKPATVDPFFQQSAKDLGLSKVLLFNHLKPVFVRVHNSNSKMKAVAVLFNLALAATAMASAVDTRALEPGFAERACGTTGAPCTSGDDCCTYCDPYSGWTCTDSTRACVEKGSNRPRPRSERLLQLQGRCGWQVHLSIPCKRGPGKESMMLKASIEETMMSETMMSETMMNETTNQGTVDGDATGYKRLILQICPKFLTTDEADEIREGFNRAWIEDKQVFWSGADKQKTTIWAALNGFQTLTSAMGPLMEPGNDRWKRKTCSKSWSLYMRGASALFAWRVSQGRLTTVLTPPPPHRFHPSGLTNYQDVEEPILKGVLGSSVERIMMAHPEVAGAESFVYEAWPSDRYATWVASFGEFPDKAWRLVGRTRARTIWQAVPRPMPSGPLFQSTTEHNCQGTSKQHQGQHQGHLQEQAQAKDKKPEVNQSPGPRVLAFMVFIEIFLHVILPFTVFLETLTT</sequence>
<evidence type="ECO:0000256" key="1">
    <source>
        <dbReference type="SAM" id="MobiDB-lite"/>
    </source>
</evidence>
<dbReference type="AlphaFoldDB" id="A0A8H3ZRA7"/>